<proteinExistence type="inferred from homology"/>
<dbReference type="InterPro" id="IPR014710">
    <property type="entry name" value="RmlC-like_jellyroll"/>
</dbReference>
<comment type="similarity">
    <text evidence="1 8">Belongs to the mannose-6-phosphate isomerase type 2 family.</text>
</comment>
<name>A0A0K2GG84_NITMO</name>
<dbReference type="FunFam" id="2.60.120.10:FF:000032">
    <property type="entry name" value="Mannose-1-phosphate guanylyltransferase/mannose-6-phosphate isomerase"/>
    <property type="match status" value="1"/>
</dbReference>
<dbReference type="GO" id="GO:0009298">
    <property type="term" value="P:GDP-mannose biosynthetic process"/>
    <property type="evidence" value="ECO:0007669"/>
    <property type="project" value="TreeGrafter"/>
</dbReference>
<dbReference type="AlphaFoldDB" id="A0A0K2GG84"/>
<evidence type="ECO:0000256" key="5">
    <source>
        <dbReference type="ARBA" id="ARBA00022741"/>
    </source>
</evidence>
<keyword evidence="4 13" id="KW-0548">Nucleotidyltransferase</keyword>
<feature type="compositionally biased region" description="Basic residues" evidence="9">
    <location>
        <begin position="1"/>
        <end position="12"/>
    </location>
</feature>
<accession>A0A0K2GG84</accession>
<dbReference type="InterPro" id="IPR054566">
    <property type="entry name" value="ManC/GMP-like_b-helix"/>
</dbReference>
<dbReference type="Pfam" id="PF00483">
    <property type="entry name" value="NTP_transferase"/>
    <property type="match status" value="1"/>
</dbReference>
<dbReference type="RefSeq" id="WP_083448103.1">
    <property type="nucleotide sequence ID" value="NZ_CP011801.1"/>
</dbReference>
<reference evidence="13 14" key="1">
    <citation type="journal article" date="2015" name="Proc. Natl. Acad. Sci. U.S.A.">
        <title>Expanded metabolic versatility of ubiquitous nitrite-oxidizing bacteria from the genus Nitrospira.</title>
        <authorList>
            <person name="Koch H."/>
            <person name="Lucker S."/>
            <person name="Albertsen M."/>
            <person name="Kitzinger K."/>
            <person name="Herbold C."/>
            <person name="Spieck E."/>
            <person name="Nielsen P.H."/>
            <person name="Wagner M."/>
            <person name="Daims H."/>
        </authorList>
    </citation>
    <scope>NUCLEOTIDE SEQUENCE [LARGE SCALE GENOMIC DNA]</scope>
    <source>
        <strain evidence="13 14">NSP M-1</strain>
    </source>
</reference>
<dbReference type="GO" id="GO:0000271">
    <property type="term" value="P:polysaccharide biosynthetic process"/>
    <property type="evidence" value="ECO:0007669"/>
    <property type="project" value="InterPro"/>
</dbReference>
<comment type="catalytic activity">
    <reaction evidence="7">
        <text>alpha-D-mannose 1-phosphate + GTP + H(+) = GDP-alpha-D-mannose + diphosphate</text>
        <dbReference type="Rhea" id="RHEA:15229"/>
        <dbReference type="ChEBI" id="CHEBI:15378"/>
        <dbReference type="ChEBI" id="CHEBI:33019"/>
        <dbReference type="ChEBI" id="CHEBI:37565"/>
        <dbReference type="ChEBI" id="CHEBI:57527"/>
        <dbReference type="ChEBI" id="CHEBI:58409"/>
        <dbReference type="EC" id="2.7.7.13"/>
    </reaction>
</comment>
<dbReference type="InterPro" id="IPR006375">
    <property type="entry name" value="Man1P_GuaTrfase/Man6P_Isoase"/>
</dbReference>
<dbReference type="Pfam" id="PF01050">
    <property type="entry name" value="MannoseP_isomer"/>
    <property type="match status" value="1"/>
</dbReference>
<dbReference type="Pfam" id="PF22640">
    <property type="entry name" value="ManC_GMP_beta-helix"/>
    <property type="match status" value="1"/>
</dbReference>
<evidence type="ECO:0000256" key="8">
    <source>
        <dbReference type="RuleBase" id="RU004190"/>
    </source>
</evidence>
<dbReference type="Proteomes" id="UP000069205">
    <property type="component" value="Chromosome"/>
</dbReference>
<evidence type="ECO:0000313" key="14">
    <source>
        <dbReference type="Proteomes" id="UP000069205"/>
    </source>
</evidence>
<dbReference type="EC" id="2.7.7.13" evidence="2"/>
<dbReference type="EMBL" id="CP011801">
    <property type="protein sequence ID" value="ALA59869.1"/>
    <property type="molecule type" value="Genomic_DNA"/>
</dbReference>
<dbReference type="InterPro" id="IPR011051">
    <property type="entry name" value="RmlC_Cupin_sf"/>
</dbReference>
<keyword evidence="6" id="KW-0342">GTP-binding</keyword>
<feature type="domain" description="Nucleotidyl transferase" evidence="10">
    <location>
        <begin position="52"/>
        <end position="339"/>
    </location>
</feature>
<dbReference type="OrthoDB" id="9806359at2"/>
<dbReference type="PATRIC" id="fig|42253.5.peg.3430"/>
<dbReference type="GO" id="GO:0004475">
    <property type="term" value="F:mannose-1-phosphate guanylyltransferase (GTP) activity"/>
    <property type="evidence" value="ECO:0007669"/>
    <property type="project" value="UniProtKB-EC"/>
</dbReference>
<dbReference type="STRING" id="42253.NITMOv2_3477"/>
<evidence type="ECO:0000256" key="9">
    <source>
        <dbReference type="SAM" id="MobiDB-lite"/>
    </source>
</evidence>
<sequence length="525" mass="58279">MRRKRPTSHSQRRTLTSERPAPNLEPRTSTFAPTSSPNPEPRTSNLEPSLYPVIMAGGSGTRFWPLSRHFFPKQLLRIGGDDTLIQQTMRRVAGCAPADHVLISTNGSQAELIKGQLSDWKDALQHNFVLEPDGRNTAPAIALAALEVMRRNPEGLMLVVPADHIVTGQRDFDAAVNLAAQLAVGGYLVTFGIKPIRPETGYGYIRPDTKTVLGRRGALKGYPVRQFVEKPDAAKAARYLKAGHFYWNSGMFIWRAATILEEIMHHQPALGRAMERIRKLTDSGAPKQSVDEIYRTIEPVSIDNGVMERSAKAAMVPVRFRWSDVGSWGSLDEVASKDQAGNVITGRVVDIDSSRSIVYADRRVVATIGLNDMVVVDTPDATLVCPKSRAQDVKKVVDVLKRQQAPEHLEHLTVQRPWGSYTVLEEGPGFKVKRVTVKPGGRLSLQMHHRRSEHWVVIAGVARVTRGDDVFDLTVGRSTAIPVETKHRLENPGAETLHIIEVQNGPYLGEDDIVRFQDDYGRTLK</sequence>
<evidence type="ECO:0000313" key="13">
    <source>
        <dbReference type="EMBL" id="ALA59869.1"/>
    </source>
</evidence>
<keyword evidence="14" id="KW-1185">Reference proteome</keyword>
<dbReference type="PANTHER" id="PTHR46390">
    <property type="entry name" value="MANNOSE-1-PHOSPHATE GUANYLYLTRANSFERASE"/>
    <property type="match status" value="1"/>
</dbReference>
<feature type="domain" description="MannoseP isomerase/GMP-like beta-helix" evidence="12">
    <location>
        <begin position="346"/>
        <end position="400"/>
    </location>
</feature>
<dbReference type="KEGG" id="nmv:NITMOv2_3477"/>
<evidence type="ECO:0000256" key="3">
    <source>
        <dbReference type="ARBA" id="ARBA00022679"/>
    </source>
</evidence>
<keyword evidence="5" id="KW-0547">Nucleotide-binding</keyword>
<dbReference type="CDD" id="cd02509">
    <property type="entry name" value="GDP-M1P_Guanylyltransferase"/>
    <property type="match status" value="1"/>
</dbReference>
<dbReference type="Gene3D" id="2.60.120.10">
    <property type="entry name" value="Jelly Rolls"/>
    <property type="match status" value="1"/>
</dbReference>
<dbReference type="SUPFAM" id="SSF51182">
    <property type="entry name" value="RmlC-like cupins"/>
    <property type="match status" value="1"/>
</dbReference>
<gene>
    <name evidence="13" type="primary">cpsB</name>
    <name evidence="13" type="ORF">NITMOv2_3477</name>
</gene>
<evidence type="ECO:0000256" key="7">
    <source>
        <dbReference type="ARBA" id="ARBA00047343"/>
    </source>
</evidence>
<evidence type="ECO:0000256" key="4">
    <source>
        <dbReference type="ARBA" id="ARBA00022695"/>
    </source>
</evidence>
<protein>
    <recommendedName>
        <fullName evidence="2">mannose-1-phosphate guanylyltransferase</fullName>
        <ecNumber evidence="2">2.7.7.13</ecNumber>
    </recommendedName>
</protein>
<dbReference type="InterPro" id="IPR049577">
    <property type="entry name" value="GMPP_N"/>
</dbReference>
<dbReference type="CDD" id="cd02213">
    <property type="entry name" value="cupin_PMI_typeII_C"/>
    <property type="match status" value="1"/>
</dbReference>
<feature type="region of interest" description="Disordered" evidence="9">
    <location>
        <begin position="1"/>
        <end position="47"/>
    </location>
</feature>
<feature type="domain" description="Mannose-6-phosphate isomerase type II C-terminal" evidence="11">
    <location>
        <begin position="407"/>
        <end position="518"/>
    </location>
</feature>
<evidence type="ECO:0000259" key="10">
    <source>
        <dbReference type="Pfam" id="PF00483"/>
    </source>
</evidence>
<evidence type="ECO:0000259" key="11">
    <source>
        <dbReference type="Pfam" id="PF01050"/>
    </source>
</evidence>
<evidence type="ECO:0000256" key="6">
    <source>
        <dbReference type="ARBA" id="ARBA00023134"/>
    </source>
</evidence>
<dbReference type="InterPro" id="IPR051161">
    <property type="entry name" value="Mannose-6P_isomerase_type2"/>
</dbReference>
<dbReference type="NCBIfam" id="TIGR01479">
    <property type="entry name" value="GMP_PMI"/>
    <property type="match status" value="1"/>
</dbReference>
<evidence type="ECO:0000256" key="1">
    <source>
        <dbReference type="ARBA" id="ARBA00006115"/>
    </source>
</evidence>
<keyword evidence="3 13" id="KW-0808">Transferase</keyword>
<dbReference type="InterPro" id="IPR001538">
    <property type="entry name" value="Man6P_isomerase-2_C"/>
</dbReference>
<dbReference type="GO" id="GO:0005525">
    <property type="term" value="F:GTP binding"/>
    <property type="evidence" value="ECO:0007669"/>
    <property type="project" value="UniProtKB-KW"/>
</dbReference>
<dbReference type="PANTHER" id="PTHR46390:SF1">
    <property type="entry name" value="MANNOSE-1-PHOSPHATE GUANYLYLTRANSFERASE"/>
    <property type="match status" value="1"/>
</dbReference>
<organism evidence="13 14">
    <name type="scientific">Nitrospira moscoviensis</name>
    <dbReference type="NCBI Taxonomy" id="42253"/>
    <lineage>
        <taxon>Bacteria</taxon>
        <taxon>Pseudomonadati</taxon>
        <taxon>Nitrospirota</taxon>
        <taxon>Nitrospiria</taxon>
        <taxon>Nitrospirales</taxon>
        <taxon>Nitrospiraceae</taxon>
        <taxon>Nitrospira</taxon>
    </lineage>
</organism>
<dbReference type="InterPro" id="IPR005835">
    <property type="entry name" value="NTP_transferase_dom"/>
</dbReference>
<evidence type="ECO:0000256" key="2">
    <source>
        <dbReference type="ARBA" id="ARBA00012387"/>
    </source>
</evidence>
<dbReference type="SUPFAM" id="SSF53448">
    <property type="entry name" value="Nucleotide-diphospho-sugar transferases"/>
    <property type="match status" value="1"/>
</dbReference>
<evidence type="ECO:0000259" key="12">
    <source>
        <dbReference type="Pfam" id="PF22640"/>
    </source>
</evidence>
<feature type="compositionally biased region" description="Polar residues" evidence="9">
    <location>
        <begin position="26"/>
        <end position="47"/>
    </location>
</feature>
<dbReference type="Gene3D" id="3.90.550.10">
    <property type="entry name" value="Spore Coat Polysaccharide Biosynthesis Protein SpsA, Chain A"/>
    <property type="match status" value="1"/>
</dbReference>
<dbReference type="FunFam" id="3.90.550.10:FF:000046">
    <property type="entry name" value="Mannose-1-phosphate guanylyltransferase (GDP)"/>
    <property type="match status" value="1"/>
</dbReference>
<dbReference type="InterPro" id="IPR029044">
    <property type="entry name" value="Nucleotide-diphossugar_trans"/>
</dbReference>